<evidence type="ECO:0000313" key="2">
    <source>
        <dbReference type="Proteomes" id="UP001500994"/>
    </source>
</evidence>
<organism evidence="1 2">
    <name type="scientific">Streptomyces lunalinharesii</name>
    <dbReference type="NCBI Taxonomy" id="333384"/>
    <lineage>
        <taxon>Bacteria</taxon>
        <taxon>Bacillati</taxon>
        <taxon>Actinomycetota</taxon>
        <taxon>Actinomycetes</taxon>
        <taxon>Kitasatosporales</taxon>
        <taxon>Streptomycetaceae</taxon>
        <taxon>Streptomyces</taxon>
    </lineage>
</organism>
<protein>
    <submittedName>
        <fullName evidence="1">Uncharacterized protein</fullName>
    </submittedName>
</protein>
<name>A0ABN3RPX7_9ACTN</name>
<accession>A0ABN3RPX7</accession>
<dbReference type="EMBL" id="BAAARK010000006">
    <property type="protein sequence ID" value="GAA2657878.1"/>
    <property type="molecule type" value="Genomic_DNA"/>
</dbReference>
<comment type="caution">
    <text evidence="1">The sequence shown here is derived from an EMBL/GenBank/DDBJ whole genome shotgun (WGS) entry which is preliminary data.</text>
</comment>
<dbReference type="Proteomes" id="UP001500994">
    <property type="component" value="Unassembled WGS sequence"/>
</dbReference>
<proteinExistence type="predicted"/>
<keyword evidence="2" id="KW-1185">Reference proteome</keyword>
<reference evidence="1 2" key="1">
    <citation type="journal article" date="2019" name="Int. J. Syst. Evol. Microbiol.">
        <title>The Global Catalogue of Microorganisms (GCM) 10K type strain sequencing project: providing services to taxonomists for standard genome sequencing and annotation.</title>
        <authorList>
            <consortium name="The Broad Institute Genomics Platform"/>
            <consortium name="The Broad Institute Genome Sequencing Center for Infectious Disease"/>
            <person name="Wu L."/>
            <person name="Ma J."/>
        </authorList>
    </citation>
    <scope>NUCLEOTIDE SEQUENCE [LARGE SCALE GENOMIC DNA]</scope>
    <source>
        <strain evidence="1 2">JCM 16374</strain>
    </source>
</reference>
<evidence type="ECO:0000313" key="1">
    <source>
        <dbReference type="EMBL" id="GAA2657878.1"/>
    </source>
</evidence>
<sequence length="105" mass="11580">MVSVLVRPSIPEECSPVETTAPLHLTVITERAYDDDGSHTSIPAVITELPGENLGRITAAGERVGRIDCMRQHEPERRRKKHSSRSATYFAATPQVKGGAWTTPW</sequence>
<gene>
    <name evidence="1" type="ORF">GCM10009864_25580</name>
</gene>